<dbReference type="InterPro" id="IPR000340">
    <property type="entry name" value="Dual-sp_phosphatase_cat-dom"/>
</dbReference>
<dbReference type="Pfam" id="PF12146">
    <property type="entry name" value="Hydrolase_4"/>
    <property type="match status" value="1"/>
</dbReference>
<protein>
    <submittedName>
        <fullName evidence="4">Abhydrolase domain-containing protein C57A10.08c</fullName>
    </submittedName>
</protein>
<gene>
    <name evidence="4" type="ORF">B9G98_01757</name>
</gene>
<dbReference type="Pfam" id="PF00782">
    <property type="entry name" value="DSPc"/>
    <property type="match status" value="1"/>
</dbReference>
<dbReference type="PRINTS" id="PR00111">
    <property type="entry name" value="ABHYDROLASE"/>
</dbReference>
<dbReference type="GO" id="GO:0046464">
    <property type="term" value="P:acylglycerol catabolic process"/>
    <property type="evidence" value="ECO:0007669"/>
    <property type="project" value="TreeGrafter"/>
</dbReference>
<organism evidence="4 5">
    <name type="scientific">Wickerhamiella sorbophila</name>
    <dbReference type="NCBI Taxonomy" id="45607"/>
    <lineage>
        <taxon>Eukaryota</taxon>
        <taxon>Fungi</taxon>
        <taxon>Dikarya</taxon>
        <taxon>Ascomycota</taxon>
        <taxon>Saccharomycotina</taxon>
        <taxon>Dipodascomycetes</taxon>
        <taxon>Dipodascales</taxon>
        <taxon>Trichomonascaceae</taxon>
        <taxon>Wickerhamiella</taxon>
    </lineage>
</organism>
<accession>A0A2T0FGP9</accession>
<dbReference type="GeneID" id="36515506"/>
<evidence type="ECO:0000259" key="3">
    <source>
        <dbReference type="PROSITE" id="PS50056"/>
    </source>
</evidence>
<dbReference type="SMART" id="SM00195">
    <property type="entry name" value="DSPc"/>
    <property type="match status" value="1"/>
</dbReference>
<keyword evidence="1 4" id="KW-0378">Hydrolase</keyword>
<dbReference type="InterPro" id="IPR022742">
    <property type="entry name" value="Hydrolase_4"/>
</dbReference>
<dbReference type="PROSITE" id="PS00383">
    <property type="entry name" value="TYR_PHOSPHATASE_1"/>
    <property type="match status" value="1"/>
</dbReference>
<dbReference type="OrthoDB" id="428974at2759"/>
<sequence>MLRALKGVFSYSDEELAVLKAGGDPQIVHRFTKNITVDGVDLRVVVAPNRETPKLPAGRPIVFFVHGLGGQLNQFEHQIDYFNYFADVLAVDLPGHGKSGDQPFAHYTSDRFVDLLEKVLEMQLLPTEFNKILLVGHSMGTHIVLRLAHKLRDKCMGCVCIAPPAVLSDGVKRAQTFIRWFPVRPVFEYFRAADRNGGFDSPSVSRVLSQATTSRRIREKQLRTNLQVRSASWLATFSQMKPLAEYEAARVDVPVLIIAAVDDKVTPPENAEILVEWIGKNSRLETITAAGHSVMIERPEVVNGLIADFIDQEVDKTLSLAWQLSYLATKTDKWSLKNEEKWKQTPAVGQVVPHSHLRGMKTLRQTDDEHSPALLELNHPEIVAVIDISREAPPYDSSTFSRIKYFKLPTVSKIPPSKDEVAQFIELVDSINVEKDQSIGVHCHYGFNRTGFFICSYLIERCGLTVSDALDAYARARPTGVHHPHFVDELHVRYEQ</sequence>
<dbReference type="CDD" id="cd14502">
    <property type="entry name" value="RNA_5'-triphosphatase"/>
    <property type="match status" value="1"/>
</dbReference>
<name>A0A2T0FGP9_9ASCO</name>
<dbReference type="InterPro" id="IPR029021">
    <property type="entry name" value="Prot-tyrosine_phosphatase-like"/>
</dbReference>
<evidence type="ECO:0000313" key="5">
    <source>
        <dbReference type="Proteomes" id="UP000238350"/>
    </source>
</evidence>
<dbReference type="PROSITE" id="PS50056">
    <property type="entry name" value="TYR_PHOSPHATASE_2"/>
    <property type="match status" value="1"/>
</dbReference>
<reference evidence="4 5" key="1">
    <citation type="submission" date="2017-04" db="EMBL/GenBank/DDBJ databases">
        <title>Genome sequencing of [Candida] sorbophila.</title>
        <authorList>
            <person name="Ahn J.O."/>
        </authorList>
    </citation>
    <scope>NUCLEOTIDE SEQUENCE [LARGE SCALE GENOMIC DNA]</scope>
    <source>
        <strain evidence="4 5">DS02</strain>
    </source>
</reference>
<dbReference type="PANTHER" id="PTHR43798">
    <property type="entry name" value="MONOACYLGLYCEROL LIPASE"/>
    <property type="match status" value="1"/>
</dbReference>
<evidence type="ECO:0000256" key="1">
    <source>
        <dbReference type="ARBA" id="ARBA00022801"/>
    </source>
</evidence>
<dbReference type="EMBL" id="NDIQ01000001">
    <property type="protein sequence ID" value="PRT54137.1"/>
    <property type="molecule type" value="Genomic_DNA"/>
</dbReference>
<dbReference type="GO" id="GO:0016020">
    <property type="term" value="C:membrane"/>
    <property type="evidence" value="ECO:0007669"/>
    <property type="project" value="TreeGrafter"/>
</dbReference>
<dbReference type="InterPro" id="IPR003595">
    <property type="entry name" value="Tyr_Pase_cat"/>
</dbReference>
<dbReference type="GO" id="GO:0004721">
    <property type="term" value="F:phosphoprotein phosphatase activity"/>
    <property type="evidence" value="ECO:0007669"/>
    <property type="project" value="UniProtKB-KW"/>
</dbReference>
<dbReference type="InterPro" id="IPR029058">
    <property type="entry name" value="AB_hydrolase_fold"/>
</dbReference>
<dbReference type="RefSeq" id="XP_024664083.1">
    <property type="nucleotide sequence ID" value="XM_024808315.1"/>
</dbReference>
<keyword evidence="2" id="KW-0904">Protein phosphatase</keyword>
<evidence type="ECO:0000313" key="4">
    <source>
        <dbReference type="EMBL" id="PRT54137.1"/>
    </source>
</evidence>
<dbReference type="Proteomes" id="UP000238350">
    <property type="component" value="Unassembled WGS sequence"/>
</dbReference>
<keyword evidence="5" id="KW-1185">Reference proteome</keyword>
<dbReference type="InterPro" id="IPR016130">
    <property type="entry name" value="Tyr_Pase_AS"/>
</dbReference>
<dbReference type="SUPFAM" id="SSF53474">
    <property type="entry name" value="alpha/beta-Hydrolases"/>
    <property type="match status" value="1"/>
</dbReference>
<evidence type="ECO:0000256" key="2">
    <source>
        <dbReference type="ARBA" id="ARBA00022912"/>
    </source>
</evidence>
<dbReference type="GO" id="GO:0047372">
    <property type="term" value="F:monoacylglycerol lipase activity"/>
    <property type="evidence" value="ECO:0007669"/>
    <property type="project" value="TreeGrafter"/>
</dbReference>
<dbReference type="AlphaFoldDB" id="A0A2T0FGP9"/>
<feature type="domain" description="Tyrosine specific protein phosphatases" evidence="3">
    <location>
        <begin position="422"/>
        <end position="482"/>
    </location>
</feature>
<dbReference type="Gene3D" id="3.90.190.10">
    <property type="entry name" value="Protein tyrosine phosphatase superfamily"/>
    <property type="match status" value="1"/>
</dbReference>
<dbReference type="InterPro" id="IPR050266">
    <property type="entry name" value="AB_hydrolase_sf"/>
</dbReference>
<dbReference type="InterPro" id="IPR000387">
    <property type="entry name" value="Tyr_Pase_dom"/>
</dbReference>
<proteinExistence type="predicted"/>
<dbReference type="Gene3D" id="3.40.50.1820">
    <property type="entry name" value="alpha/beta hydrolase"/>
    <property type="match status" value="1"/>
</dbReference>
<dbReference type="InterPro" id="IPR020422">
    <property type="entry name" value="TYR_PHOSPHATASE_DUAL_dom"/>
</dbReference>
<dbReference type="SMART" id="SM00404">
    <property type="entry name" value="PTPc_motif"/>
    <property type="match status" value="1"/>
</dbReference>
<comment type="caution">
    <text evidence="4">The sequence shown here is derived from an EMBL/GenBank/DDBJ whole genome shotgun (WGS) entry which is preliminary data.</text>
</comment>
<dbReference type="STRING" id="45607.A0A2T0FGP9"/>
<dbReference type="InterPro" id="IPR000073">
    <property type="entry name" value="AB_hydrolase_1"/>
</dbReference>
<dbReference type="SUPFAM" id="SSF52799">
    <property type="entry name" value="(Phosphotyrosine protein) phosphatases II"/>
    <property type="match status" value="1"/>
</dbReference>
<dbReference type="PANTHER" id="PTHR43798:SF5">
    <property type="entry name" value="MONOACYLGLYCEROL LIPASE ABHD6"/>
    <property type="match status" value="1"/>
</dbReference>